<evidence type="ECO:0000313" key="1">
    <source>
        <dbReference type="Proteomes" id="UP000887579"/>
    </source>
</evidence>
<protein>
    <submittedName>
        <fullName evidence="2">Uncharacterized protein</fullName>
    </submittedName>
</protein>
<organism evidence="1 2">
    <name type="scientific">Panagrolaimus sp. ES5</name>
    <dbReference type="NCBI Taxonomy" id="591445"/>
    <lineage>
        <taxon>Eukaryota</taxon>
        <taxon>Metazoa</taxon>
        <taxon>Ecdysozoa</taxon>
        <taxon>Nematoda</taxon>
        <taxon>Chromadorea</taxon>
        <taxon>Rhabditida</taxon>
        <taxon>Tylenchina</taxon>
        <taxon>Panagrolaimomorpha</taxon>
        <taxon>Panagrolaimoidea</taxon>
        <taxon>Panagrolaimidae</taxon>
        <taxon>Panagrolaimus</taxon>
    </lineage>
</organism>
<accession>A0AC34GGF4</accession>
<dbReference type="WBParaSite" id="ES5_v2.g28813.t1">
    <property type="protein sequence ID" value="ES5_v2.g28813.t1"/>
    <property type="gene ID" value="ES5_v2.g28813"/>
</dbReference>
<evidence type="ECO:0000313" key="2">
    <source>
        <dbReference type="WBParaSite" id="ES5_v2.g28813.t1"/>
    </source>
</evidence>
<sequence>MIDENLAWIDGNQMAEKSEYEEKLNECQNY</sequence>
<dbReference type="Proteomes" id="UP000887579">
    <property type="component" value="Unplaced"/>
</dbReference>
<reference evidence="2" key="1">
    <citation type="submission" date="2022-11" db="UniProtKB">
        <authorList>
            <consortium name="WormBaseParasite"/>
        </authorList>
    </citation>
    <scope>IDENTIFICATION</scope>
</reference>
<proteinExistence type="predicted"/>
<name>A0AC34GGF4_9BILA</name>